<sequence length="211" mass="24077">MQPTFNESDKADDHYWIQHLTFGMRVDVQLLELQKRRYHAELMGLRIGRYIALRFEPQNWPLGEQLTGMAVVCRYLVEDELGTIFAFKAEVLQLLRFPDHLIFLSFPEDVAKRSLRDTARNEVNLPVTATFADKSYVGQITDISEGGCRLLLPEAPELQDWDKADVSLAIECTQSPTQPLIAHVRNHREGRDGVSVGMQFAAPQAWVQNLP</sequence>
<organism evidence="2 3">
    <name type="scientific">Bowmanella pacifica</name>
    <dbReference type="NCBI Taxonomy" id="502051"/>
    <lineage>
        <taxon>Bacteria</taxon>
        <taxon>Pseudomonadati</taxon>
        <taxon>Pseudomonadota</taxon>
        <taxon>Gammaproteobacteria</taxon>
        <taxon>Alteromonadales</taxon>
        <taxon>Alteromonadaceae</taxon>
        <taxon>Bowmanella</taxon>
    </lineage>
</organism>
<protein>
    <recommendedName>
        <fullName evidence="1">PilZ domain-containing protein</fullName>
    </recommendedName>
</protein>
<dbReference type="AlphaFoldDB" id="A0A917Z477"/>
<dbReference type="RefSeq" id="WP_188699065.1">
    <property type="nucleotide sequence ID" value="NZ_BMLS01000009.1"/>
</dbReference>
<comment type="caution">
    <text evidence="2">The sequence shown here is derived from an EMBL/GenBank/DDBJ whole genome shotgun (WGS) entry which is preliminary data.</text>
</comment>
<name>A0A917Z477_9ALTE</name>
<dbReference type="Pfam" id="PF07238">
    <property type="entry name" value="PilZ"/>
    <property type="match status" value="1"/>
</dbReference>
<reference evidence="2" key="1">
    <citation type="journal article" date="2014" name="Int. J. Syst. Evol. Microbiol.">
        <title>Complete genome sequence of Corynebacterium casei LMG S-19264T (=DSM 44701T), isolated from a smear-ripened cheese.</title>
        <authorList>
            <consortium name="US DOE Joint Genome Institute (JGI-PGF)"/>
            <person name="Walter F."/>
            <person name="Albersmeier A."/>
            <person name="Kalinowski J."/>
            <person name="Ruckert C."/>
        </authorList>
    </citation>
    <scope>NUCLEOTIDE SEQUENCE</scope>
    <source>
        <strain evidence="2">CGMCC 1.7086</strain>
    </source>
</reference>
<accession>A0A917Z477</accession>
<evidence type="ECO:0000313" key="2">
    <source>
        <dbReference type="EMBL" id="GGO74732.1"/>
    </source>
</evidence>
<proteinExistence type="predicted"/>
<dbReference type="EMBL" id="BMLS01000009">
    <property type="protein sequence ID" value="GGO74732.1"/>
    <property type="molecule type" value="Genomic_DNA"/>
</dbReference>
<keyword evidence="3" id="KW-1185">Reference proteome</keyword>
<feature type="domain" description="PilZ" evidence="1">
    <location>
        <begin position="116"/>
        <end position="201"/>
    </location>
</feature>
<dbReference type="InterPro" id="IPR009875">
    <property type="entry name" value="PilZ_domain"/>
</dbReference>
<dbReference type="Gene3D" id="2.30.110.10">
    <property type="entry name" value="Electron Transport, Fmn-binding Protein, Chain A"/>
    <property type="match status" value="1"/>
</dbReference>
<reference evidence="2" key="2">
    <citation type="submission" date="2020-09" db="EMBL/GenBank/DDBJ databases">
        <authorList>
            <person name="Sun Q."/>
            <person name="Zhou Y."/>
        </authorList>
    </citation>
    <scope>NUCLEOTIDE SEQUENCE</scope>
    <source>
        <strain evidence="2">CGMCC 1.7086</strain>
    </source>
</reference>
<gene>
    <name evidence="2" type="ORF">GCM10010982_38260</name>
</gene>
<dbReference type="Gene3D" id="2.40.10.220">
    <property type="entry name" value="predicted glycosyltransferase like domains"/>
    <property type="match status" value="1"/>
</dbReference>
<dbReference type="Proteomes" id="UP000606935">
    <property type="component" value="Unassembled WGS sequence"/>
</dbReference>
<evidence type="ECO:0000313" key="3">
    <source>
        <dbReference type="Proteomes" id="UP000606935"/>
    </source>
</evidence>
<dbReference type="SUPFAM" id="SSF141371">
    <property type="entry name" value="PilZ domain-like"/>
    <property type="match status" value="2"/>
</dbReference>
<evidence type="ECO:0000259" key="1">
    <source>
        <dbReference type="Pfam" id="PF07238"/>
    </source>
</evidence>
<dbReference type="GO" id="GO:0035438">
    <property type="term" value="F:cyclic-di-GMP binding"/>
    <property type="evidence" value="ECO:0007669"/>
    <property type="project" value="InterPro"/>
</dbReference>
<dbReference type="InterPro" id="IPR012349">
    <property type="entry name" value="Split_barrel_FMN-bd"/>
</dbReference>